<gene>
    <name evidence="4" type="ORF">F8566_33860</name>
</gene>
<evidence type="ECO:0000259" key="3">
    <source>
        <dbReference type="PROSITE" id="PS51186"/>
    </source>
</evidence>
<accession>A0A6H9YI07</accession>
<keyword evidence="2" id="KW-0012">Acyltransferase</keyword>
<dbReference type="CDD" id="cd04301">
    <property type="entry name" value="NAT_SF"/>
    <property type="match status" value="1"/>
</dbReference>
<name>A0A6H9YI07_9ACTN</name>
<dbReference type="PROSITE" id="PS51186">
    <property type="entry name" value="GNAT"/>
    <property type="match status" value="1"/>
</dbReference>
<dbReference type="EMBL" id="WBMT01000018">
    <property type="protein sequence ID" value="KAB2343710.1"/>
    <property type="molecule type" value="Genomic_DNA"/>
</dbReference>
<dbReference type="InterPro" id="IPR000182">
    <property type="entry name" value="GNAT_dom"/>
</dbReference>
<evidence type="ECO:0000313" key="5">
    <source>
        <dbReference type="Proteomes" id="UP000468735"/>
    </source>
</evidence>
<keyword evidence="1 4" id="KW-0808">Transferase</keyword>
<comment type="caution">
    <text evidence="4">The sequence shown here is derived from an EMBL/GenBank/DDBJ whole genome shotgun (WGS) entry which is preliminary data.</text>
</comment>
<reference evidence="4 5" key="1">
    <citation type="submission" date="2019-09" db="EMBL/GenBank/DDBJ databases">
        <title>Actinomadura physcomitrii sp. nov., a novel actinomycete isolated from moss [Physcomitrium sphaericum (Ludw) Fuernr].</title>
        <authorList>
            <person name="Zhuang X."/>
            <person name="Liu C."/>
        </authorList>
    </citation>
    <scope>NUCLEOTIDE SEQUENCE [LARGE SCALE GENOMIC DNA]</scope>
    <source>
        <strain evidence="4 5">HMC1</strain>
    </source>
</reference>
<keyword evidence="5" id="KW-1185">Reference proteome</keyword>
<dbReference type="AlphaFoldDB" id="A0A6H9YI07"/>
<feature type="domain" description="N-acetyltransferase" evidence="3">
    <location>
        <begin position="3"/>
        <end position="143"/>
    </location>
</feature>
<evidence type="ECO:0000256" key="1">
    <source>
        <dbReference type="ARBA" id="ARBA00022679"/>
    </source>
</evidence>
<dbReference type="InterPro" id="IPR016181">
    <property type="entry name" value="Acyl_CoA_acyltransferase"/>
</dbReference>
<evidence type="ECO:0000256" key="2">
    <source>
        <dbReference type="ARBA" id="ARBA00023315"/>
    </source>
</evidence>
<dbReference type="Gene3D" id="3.40.630.30">
    <property type="match status" value="1"/>
</dbReference>
<dbReference type="OrthoDB" id="8018325at2"/>
<sequence length="163" mass="18608">MRTRVRPRDVADRPAVQAFLTRNHSARVARLGELLDPLDHPAFVAESDDGQLLGVLTYIPDEAQKQCEILTLHTTEQWRGVGTALIEAIEQWAARREHVRLKLITTNDNVDALRFYQRRGFHLAALHAGAVSDARTRLKPEIPLTGSYDIPIRDEIELEKRLW</sequence>
<dbReference type="SUPFAM" id="SSF55729">
    <property type="entry name" value="Acyl-CoA N-acyltransferases (Nat)"/>
    <property type="match status" value="1"/>
</dbReference>
<dbReference type="Pfam" id="PF00583">
    <property type="entry name" value="Acetyltransf_1"/>
    <property type="match status" value="1"/>
</dbReference>
<dbReference type="PANTHER" id="PTHR43877:SF2">
    <property type="entry name" value="AMINOALKYLPHOSPHONATE N-ACETYLTRANSFERASE-RELATED"/>
    <property type="match status" value="1"/>
</dbReference>
<evidence type="ECO:0000313" key="4">
    <source>
        <dbReference type="EMBL" id="KAB2343710.1"/>
    </source>
</evidence>
<dbReference type="InterPro" id="IPR050832">
    <property type="entry name" value="Bact_Acetyltransf"/>
</dbReference>
<dbReference type="RefSeq" id="WP_151565934.1">
    <property type="nucleotide sequence ID" value="NZ_WBMT01000018.1"/>
</dbReference>
<proteinExistence type="predicted"/>
<protein>
    <submittedName>
        <fullName evidence="4">GNAT family N-acetyltransferase</fullName>
    </submittedName>
</protein>
<dbReference type="GO" id="GO:0016747">
    <property type="term" value="F:acyltransferase activity, transferring groups other than amino-acyl groups"/>
    <property type="evidence" value="ECO:0007669"/>
    <property type="project" value="InterPro"/>
</dbReference>
<dbReference type="Proteomes" id="UP000468735">
    <property type="component" value="Unassembled WGS sequence"/>
</dbReference>
<organism evidence="4 5">
    <name type="scientific">Actinomadura rudentiformis</name>
    <dbReference type="NCBI Taxonomy" id="359158"/>
    <lineage>
        <taxon>Bacteria</taxon>
        <taxon>Bacillati</taxon>
        <taxon>Actinomycetota</taxon>
        <taxon>Actinomycetes</taxon>
        <taxon>Streptosporangiales</taxon>
        <taxon>Thermomonosporaceae</taxon>
        <taxon>Actinomadura</taxon>
    </lineage>
</organism>
<dbReference type="PANTHER" id="PTHR43877">
    <property type="entry name" value="AMINOALKYLPHOSPHONATE N-ACETYLTRANSFERASE-RELATED-RELATED"/>
    <property type="match status" value="1"/>
</dbReference>